<organism evidence="1 2">
    <name type="scientific">Candidatus Woesebacteria bacterium RIFOXYA1_FULL_40_18</name>
    <dbReference type="NCBI Taxonomy" id="1802532"/>
    <lineage>
        <taxon>Bacteria</taxon>
        <taxon>Candidatus Woeseibacteriota</taxon>
    </lineage>
</organism>
<proteinExistence type="predicted"/>
<dbReference type="InterPro" id="IPR029063">
    <property type="entry name" value="SAM-dependent_MTases_sf"/>
</dbReference>
<comment type="caution">
    <text evidence="1">The sequence shown here is derived from an EMBL/GenBank/DDBJ whole genome shotgun (WGS) entry which is preliminary data.</text>
</comment>
<dbReference type="PANTHER" id="PTHR37909">
    <property type="entry name" value="S-ADENOSYL-L-METHIONINE-DEPENDENT METHYLTRANSFERASES SUPERFAMILY PROTEIN"/>
    <property type="match status" value="1"/>
</dbReference>
<evidence type="ECO:0000313" key="2">
    <source>
        <dbReference type="Proteomes" id="UP000177855"/>
    </source>
</evidence>
<sequence>MNTYQYILKKYNINPGRQYIIEIPNMGRADLAALFAELKFKKGVEVGVEQGLYSEVLLKANPKLHLYSIDPWKASAYEPNIKTVEKRQSRYNQYYQETKKRLAPYNCTVMRKTSMAALKSFDDNSLDFVYIDANHDFANFTNDLHYWLKKIRRGGIISGHDYVYFPISKFNHIKRVVDAYMVSFNMLPFFIVGAKTYDKGIIRDRYRSWFWVKT</sequence>
<dbReference type="Pfam" id="PF13578">
    <property type="entry name" value="Methyltransf_24"/>
    <property type="match status" value="1"/>
</dbReference>
<reference evidence="1 2" key="1">
    <citation type="journal article" date="2016" name="Nat. Commun.">
        <title>Thousands of microbial genomes shed light on interconnected biogeochemical processes in an aquifer system.</title>
        <authorList>
            <person name="Anantharaman K."/>
            <person name="Brown C.T."/>
            <person name="Hug L.A."/>
            <person name="Sharon I."/>
            <person name="Castelle C.J."/>
            <person name="Probst A.J."/>
            <person name="Thomas B.C."/>
            <person name="Singh A."/>
            <person name="Wilkins M.J."/>
            <person name="Karaoz U."/>
            <person name="Brodie E.L."/>
            <person name="Williams K.H."/>
            <person name="Hubbard S.S."/>
            <person name="Banfield J.F."/>
        </authorList>
    </citation>
    <scope>NUCLEOTIDE SEQUENCE [LARGE SCALE GENOMIC DNA]</scope>
</reference>
<dbReference type="EMBL" id="MGHS01000030">
    <property type="protein sequence ID" value="OGM76387.1"/>
    <property type="molecule type" value="Genomic_DNA"/>
</dbReference>
<protein>
    <recommendedName>
        <fullName evidence="3">Class I SAM-dependent methyltransferase</fullName>
    </recommendedName>
</protein>
<dbReference type="STRING" id="1802532.A2210_01095"/>
<dbReference type="Proteomes" id="UP000177855">
    <property type="component" value="Unassembled WGS sequence"/>
</dbReference>
<evidence type="ECO:0008006" key="3">
    <source>
        <dbReference type="Google" id="ProtNLM"/>
    </source>
</evidence>
<dbReference type="AlphaFoldDB" id="A0A1F8CJ59"/>
<gene>
    <name evidence="1" type="ORF">A2210_01095</name>
</gene>
<dbReference type="PANTHER" id="PTHR37909:SF1">
    <property type="entry name" value="S-ADENOSYL-L-METHIONINE-DEPENDENT METHYLTRANSFERASES SUPERFAMILY PROTEIN"/>
    <property type="match status" value="1"/>
</dbReference>
<accession>A0A1F8CJ59</accession>
<name>A0A1F8CJ59_9BACT</name>
<dbReference type="Gene3D" id="3.40.50.150">
    <property type="entry name" value="Vaccinia Virus protein VP39"/>
    <property type="match status" value="1"/>
</dbReference>
<evidence type="ECO:0000313" key="1">
    <source>
        <dbReference type="EMBL" id="OGM76387.1"/>
    </source>
</evidence>
<dbReference type="SUPFAM" id="SSF53335">
    <property type="entry name" value="S-adenosyl-L-methionine-dependent methyltransferases"/>
    <property type="match status" value="1"/>
</dbReference>